<feature type="transmembrane region" description="Helical" evidence="6">
    <location>
        <begin position="414"/>
        <end position="433"/>
    </location>
</feature>
<feature type="transmembrane region" description="Helical" evidence="6">
    <location>
        <begin position="383"/>
        <end position="402"/>
    </location>
</feature>
<dbReference type="PANTHER" id="PTHR30250">
    <property type="entry name" value="PST FAMILY PREDICTED COLANIC ACID TRANSPORTER"/>
    <property type="match status" value="1"/>
</dbReference>
<sequence>MNLARASVKIFLAKVVTSLASFVATVVFSQVLGADPLGVYYPFVALLGILSLPIDFGLSRAVAKRISEGKERSQFFGAGILMRFLLLALFSVPVYLYQDLIANYIGANVAGILLIALWLEIGSSFSIAILNGELRVGETALIRMIQPLTWLTVGYTLLSVGYGVEAIIYSHILGRIAVFVAATWKISIYPAVPHWEHLRSLFDFSKFTFVNSIGGIIYSWMDVLIITMFVSLELGVARAEIGAYENAWRVSLLVTFVSRSITQVLFPQISKWHTENKKDKIEQVLSEAFVPALVVVTPALVGVVLLSDEILIYLFGNEFAVAAPALIILVGLRFFEVIDGVYGRVLDAFDRPDLTMIATIFAVTTNLILNISLIYALGITGAAIGTAAAVLVGTVINVYYMTNFITINIPVNKLIWSVISSVIMGIALRLTLIEFGVRSLIDLLLSVTLGAVLYIVVLLVYRPIRESMWELAEPLVPENIISKYTN</sequence>
<dbReference type="InterPro" id="IPR050833">
    <property type="entry name" value="Poly_Biosynth_Transport"/>
</dbReference>
<evidence type="ECO:0000256" key="3">
    <source>
        <dbReference type="ARBA" id="ARBA00022692"/>
    </source>
</evidence>
<feature type="transmembrane region" description="Helical" evidence="6">
    <location>
        <begin position="140"/>
        <end position="160"/>
    </location>
</feature>
<keyword evidence="2" id="KW-1003">Cell membrane</keyword>
<evidence type="ECO:0000313" key="7">
    <source>
        <dbReference type="EMBL" id="GAA0546243.1"/>
    </source>
</evidence>
<name>A0AAV3SU89_9EURY</name>
<evidence type="ECO:0000256" key="2">
    <source>
        <dbReference type="ARBA" id="ARBA00022475"/>
    </source>
</evidence>
<dbReference type="PANTHER" id="PTHR30250:SF28">
    <property type="entry name" value="POLYSACCHARIDE BIOSYNTHESIS PROTEIN"/>
    <property type="match status" value="1"/>
</dbReference>
<proteinExistence type="predicted"/>
<feature type="transmembrane region" description="Helical" evidence="6">
    <location>
        <begin position="75"/>
        <end position="95"/>
    </location>
</feature>
<feature type="transmembrane region" description="Helical" evidence="6">
    <location>
        <begin position="12"/>
        <end position="33"/>
    </location>
</feature>
<feature type="transmembrane region" description="Helical" evidence="6">
    <location>
        <begin position="288"/>
        <end position="306"/>
    </location>
</feature>
<feature type="transmembrane region" description="Helical" evidence="6">
    <location>
        <begin position="207"/>
        <end position="230"/>
    </location>
</feature>
<evidence type="ECO:0000256" key="4">
    <source>
        <dbReference type="ARBA" id="ARBA00022989"/>
    </source>
</evidence>
<evidence type="ECO:0000313" key="8">
    <source>
        <dbReference type="EMBL" id="MEZ3168905.1"/>
    </source>
</evidence>
<reference evidence="7" key="1">
    <citation type="journal article" date="2014" name="Int. J. Syst. Evol. Microbiol.">
        <title>Complete genome sequence of Corynebacterium casei LMG S-19264T (=DSM 44701T), isolated from a smear-ripened cheese.</title>
        <authorList>
            <consortium name="US DOE Joint Genome Institute (JGI-PGF)"/>
            <person name="Walter F."/>
            <person name="Albersmeier A."/>
            <person name="Kalinowski J."/>
            <person name="Ruckert C."/>
        </authorList>
    </citation>
    <scope>NUCLEOTIDE SEQUENCE</scope>
    <source>
        <strain evidence="7">JCM 14265</strain>
    </source>
</reference>
<evidence type="ECO:0000256" key="6">
    <source>
        <dbReference type="SAM" id="Phobius"/>
    </source>
</evidence>
<feature type="transmembrane region" description="Helical" evidence="6">
    <location>
        <begin position="39"/>
        <end position="63"/>
    </location>
</feature>
<evidence type="ECO:0000313" key="10">
    <source>
        <dbReference type="Proteomes" id="UP001567571"/>
    </source>
</evidence>
<organism evidence="7 9">
    <name type="scientific">Halorubrum ejinorense</name>
    <dbReference type="NCBI Taxonomy" id="425309"/>
    <lineage>
        <taxon>Archaea</taxon>
        <taxon>Methanobacteriati</taxon>
        <taxon>Methanobacteriota</taxon>
        <taxon>Stenosarchaea group</taxon>
        <taxon>Halobacteria</taxon>
        <taxon>Halobacteriales</taxon>
        <taxon>Haloferacaceae</taxon>
        <taxon>Halorubrum</taxon>
    </lineage>
</organism>
<dbReference type="AlphaFoldDB" id="A0AAV3SU89"/>
<comment type="subcellular location">
    <subcellularLocation>
        <location evidence="1">Cell membrane</location>
        <topology evidence="1">Multi-pass membrane protein</topology>
    </subcellularLocation>
</comment>
<keyword evidence="10" id="KW-1185">Reference proteome</keyword>
<gene>
    <name evidence="8" type="ORF">ABNG02_16455</name>
    <name evidence="7" type="ORF">GCM10008994_21440</name>
</gene>
<comment type="caution">
    <text evidence="7">The sequence shown here is derived from an EMBL/GenBank/DDBJ whole genome shotgun (WGS) entry which is preliminary data.</text>
</comment>
<keyword evidence="4 6" id="KW-1133">Transmembrane helix</keyword>
<feature type="transmembrane region" description="Helical" evidence="6">
    <location>
        <begin position="312"/>
        <end position="335"/>
    </location>
</feature>
<feature type="transmembrane region" description="Helical" evidence="6">
    <location>
        <begin position="439"/>
        <end position="461"/>
    </location>
</feature>
<dbReference type="Pfam" id="PF13440">
    <property type="entry name" value="Polysacc_synt_3"/>
    <property type="match status" value="1"/>
</dbReference>
<dbReference type="GO" id="GO:0005886">
    <property type="term" value="C:plasma membrane"/>
    <property type="evidence" value="ECO:0007669"/>
    <property type="project" value="UniProtKB-SubCell"/>
</dbReference>
<accession>A0AAV3SU89</accession>
<keyword evidence="5 6" id="KW-0472">Membrane</keyword>
<evidence type="ECO:0000313" key="9">
    <source>
        <dbReference type="Proteomes" id="UP001501425"/>
    </source>
</evidence>
<protein>
    <submittedName>
        <fullName evidence="7">Flippase</fullName>
    </submittedName>
    <submittedName>
        <fullName evidence="8">Polysaccharide biosynthesis C-terminal domain-containing protein</fullName>
    </submittedName>
</protein>
<evidence type="ECO:0000256" key="1">
    <source>
        <dbReference type="ARBA" id="ARBA00004651"/>
    </source>
</evidence>
<dbReference type="EMBL" id="BAAADQ010000012">
    <property type="protein sequence ID" value="GAA0546243.1"/>
    <property type="molecule type" value="Genomic_DNA"/>
</dbReference>
<keyword evidence="3 6" id="KW-0812">Transmembrane</keyword>
<reference evidence="7" key="2">
    <citation type="submission" date="2023-12" db="EMBL/GenBank/DDBJ databases">
        <authorList>
            <person name="Sun Q."/>
            <person name="Inoue M."/>
        </authorList>
    </citation>
    <scope>NUCLEOTIDE SEQUENCE</scope>
    <source>
        <strain evidence="7">JCM 14265</strain>
    </source>
</reference>
<reference evidence="8 10" key="3">
    <citation type="submission" date="2024-06" db="EMBL/GenBank/DDBJ databases">
        <title>Halorubrum miltondacostae sp. nov., a potential PHA producer isolated from an inland solar saltern in Rio Maior, Portugal.</title>
        <authorList>
            <person name="Albuquerque L."/>
            <person name="Viver T."/>
            <person name="Barroso C."/>
            <person name="Claudino R."/>
            <person name="Galvan M."/>
            <person name="Simoes G."/>
            <person name="Lobo Da Cunha A."/>
            <person name="Egas C."/>
        </authorList>
    </citation>
    <scope>NUCLEOTIDE SEQUENCE [LARGE SCALE GENOMIC DNA]</scope>
    <source>
        <strain evidence="8 10">DSM 18646</strain>
    </source>
</reference>
<dbReference type="Proteomes" id="UP001501425">
    <property type="component" value="Unassembled WGS sequence"/>
</dbReference>
<dbReference type="EMBL" id="JBEDNW010000011">
    <property type="protein sequence ID" value="MEZ3168905.1"/>
    <property type="molecule type" value="Genomic_DNA"/>
</dbReference>
<dbReference type="RefSeq" id="WP_343778950.1">
    <property type="nucleotide sequence ID" value="NZ_BAAADQ010000012.1"/>
</dbReference>
<feature type="transmembrane region" description="Helical" evidence="6">
    <location>
        <begin position="356"/>
        <end position="377"/>
    </location>
</feature>
<evidence type="ECO:0000256" key="5">
    <source>
        <dbReference type="ARBA" id="ARBA00023136"/>
    </source>
</evidence>
<dbReference type="Proteomes" id="UP001567571">
    <property type="component" value="Unassembled WGS sequence"/>
</dbReference>